<keyword evidence="4" id="KW-0805">Transcription regulation</keyword>
<feature type="region of interest" description="Disordered" evidence="8">
    <location>
        <begin position="308"/>
        <end position="345"/>
    </location>
</feature>
<dbReference type="Pfam" id="PF09497">
    <property type="entry name" value="Med12"/>
    <property type="match status" value="1"/>
</dbReference>
<dbReference type="PANTHER" id="PTHR46567">
    <property type="entry name" value="MEDIATOR OF RNA POLYMERASE II TRANSCRIPTION SUBUNIT 12"/>
    <property type="match status" value="1"/>
</dbReference>
<name>A0A077WAH3_9FUNG</name>
<feature type="domain" description="Mediator complex subunit Med12" evidence="9">
    <location>
        <begin position="203"/>
        <end position="266"/>
    </location>
</feature>
<gene>
    <name evidence="10" type="ORF">LRAMOSA06976</name>
</gene>
<evidence type="ECO:0000256" key="1">
    <source>
        <dbReference type="ARBA" id="ARBA00004123"/>
    </source>
</evidence>
<evidence type="ECO:0000256" key="8">
    <source>
        <dbReference type="SAM" id="MobiDB-lite"/>
    </source>
</evidence>
<comment type="similarity">
    <text evidence="2">Belongs to the Mediator complex subunit 12 family.</text>
</comment>
<feature type="region of interest" description="Disordered" evidence="8">
    <location>
        <begin position="1"/>
        <end position="97"/>
    </location>
</feature>
<dbReference type="OrthoDB" id="20828at2759"/>
<dbReference type="GO" id="GO:0016592">
    <property type="term" value="C:mediator complex"/>
    <property type="evidence" value="ECO:0007669"/>
    <property type="project" value="InterPro"/>
</dbReference>
<feature type="compositionally biased region" description="Low complexity" evidence="8">
    <location>
        <begin position="60"/>
        <end position="82"/>
    </location>
</feature>
<evidence type="ECO:0000256" key="7">
    <source>
        <dbReference type="ARBA" id="ARBA00032010"/>
    </source>
</evidence>
<dbReference type="SMART" id="SM01281">
    <property type="entry name" value="Med12"/>
    <property type="match status" value="1"/>
</dbReference>
<feature type="compositionally biased region" description="Polar residues" evidence="8">
    <location>
        <begin position="1400"/>
        <end position="1410"/>
    </location>
</feature>
<proteinExistence type="inferred from homology"/>
<dbReference type="InterPro" id="IPR019035">
    <property type="entry name" value="Mediator_Med12"/>
</dbReference>
<dbReference type="GO" id="GO:0006357">
    <property type="term" value="P:regulation of transcription by RNA polymerase II"/>
    <property type="evidence" value="ECO:0007669"/>
    <property type="project" value="InterPro"/>
</dbReference>
<feature type="compositionally biased region" description="Low complexity" evidence="8">
    <location>
        <begin position="1"/>
        <end position="10"/>
    </location>
</feature>
<comment type="subcellular location">
    <subcellularLocation>
        <location evidence="1">Nucleus</location>
    </subcellularLocation>
</comment>
<dbReference type="PANTHER" id="PTHR46567:SF1">
    <property type="entry name" value="MEDIATOR OF RNA POLYMERASE II TRANSCRIPTION SUBUNIT 12"/>
    <property type="match status" value="1"/>
</dbReference>
<keyword evidence="5" id="KW-0804">Transcription</keyword>
<evidence type="ECO:0000259" key="9">
    <source>
        <dbReference type="SMART" id="SM01281"/>
    </source>
</evidence>
<evidence type="ECO:0000256" key="3">
    <source>
        <dbReference type="ARBA" id="ARBA00019622"/>
    </source>
</evidence>
<feature type="region of interest" description="Disordered" evidence="8">
    <location>
        <begin position="1400"/>
        <end position="1425"/>
    </location>
</feature>
<reference evidence="10" key="1">
    <citation type="journal article" date="2014" name="Genome Announc.">
        <title>De novo whole-genome sequence and genome annotation of Lichtheimia ramosa.</title>
        <authorList>
            <person name="Linde J."/>
            <person name="Schwartze V."/>
            <person name="Binder U."/>
            <person name="Lass-Florl C."/>
            <person name="Voigt K."/>
            <person name="Horn F."/>
        </authorList>
    </citation>
    <scope>NUCLEOTIDE SEQUENCE</scope>
    <source>
        <strain evidence="10">JMRC FSU:6197</strain>
    </source>
</reference>
<feature type="region of interest" description="Disordered" evidence="8">
    <location>
        <begin position="1868"/>
        <end position="1918"/>
    </location>
</feature>
<dbReference type="EMBL" id="LK023314">
    <property type="protein sequence ID" value="CDS04021.1"/>
    <property type="molecule type" value="Genomic_DNA"/>
</dbReference>
<feature type="compositionally biased region" description="Polar residues" evidence="8">
    <location>
        <begin position="1878"/>
        <end position="1902"/>
    </location>
</feature>
<feature type="compositionally biased region" description="Low complexity" evidence="8">
    <location>
        <begin position="38"/>
        <end position="51"/>
    </location>
</feature>
<organism evidence="10">
    <name type="scientific">Lichtheimia ramosa</name>
    <dbReference type="NCBI Taxonomy" id="688394"/>
    <lineage>
        <taxon>Eukaryota</taxon>
        <taxon>Fungi</taxon>
        <taxon>Fungi incertae sedis</taxon>
        <taxon>Mucoromycota</taxon>
        <taxon>Mucoromycotina</taxon>
        <taxon>Mucoromycetes</taxon>
        <taxon>Mucorales</taxon>
        <taxon>Lichtheimiaceae</taxon>
        <taxon>Lichtheimia</taxon>
    </lineage>
</organism>
<evidence type="ECO:0000256" key="2">
    <source>
        <dbReference type="ARBA" id="ARBA00010289"/>
    </source>
</evidence>
<evidence type="ECO:0000256" key="5">
    <source>
        <dbReference type="ARBA" id="ARBA00023163"/>
    </source>
</evidence>
<sequence>MNASYPNVGPTNGGNPHGNSGNSLGVPFPTPNGGGAHQSSSQNLSAASVSSTGMAGGSVYHTTTPTMTSPYSTSSSPGYHSPNLQRYGTHQHYHHRHSNNNQLKIYTLTPPPLQQPLSKSMKNLGYPGMYYQRPDQAEDIMTESNVRNGFIDRPAVSNEHTCAHDMVYSKLQDDQRILGELGAFAVDVLKRKQNAARITGPSTFRPPMRSTLIDPKKEQWMQDLANPTKPLNKLARNAPHGFKNEKLLETLAAKQVPFLRATWYIKIVGLSEMQSQRNPNNYGGDRDPHILQWTKAVTSHLQKQLKELLPTHSSTSSSAVTTGRGYKIYPSTPNSHHENMSRTWSSPESRAQFEQRWAYSTQLTKWQYCEGLLDQRFFLKWSLDVLSEHHSFEVIWLMLTFVIPDYLDEYRTNRALMQMLIRPLVKTYHALNQVLKQVTNERLLWVYGEIKKHIERLLQSLFLSTPDVFVIPKLYHQYRHVFDTIFGEETLKDASVAIPDVYHVMQRYWTMVKARNEVFCGTLEENQLLYDSSKTILPAVDTPSDATSDDAARQGQMTEDQVIRILDSIGRNIDSGTGLMMNESGWVDLRGQTATTASQAIFGSTKGAIDSIQQRVNVMCRWATSESRHGHWRPYLVASILLRWRDQNPTLRNSTLQDALIRWLDAEMDGGYGSGDMMDIDMTADQVVDEPKSAVILLFDTLIRMQLFSFQKFLLRLIARGDLEPKKRDQPRTRCCLNYLAAFPLTPAPASLVNQRRIALYGTRNGQGSKVEDDTLLQLKRLTKYAVAASPEEAEKDNDINSLFGRDATNLTQPTTDDSLQSYELSLSNTLESEMLPILRSATRYIVLSFTSDWLIPEVKRFVVKSVPIGEDNWRVMTSPGSCLLNIRQYVTIIKILEYAQDYLNVIDLALWMLDKSNERMLYSFAIDTLRKHASVWKLINYGQRIADAIWEKHQSLQNQGIRERCLMMYMIQLVQEGYWISDEKRAQLQQDLHFKPKARTKYMGRSLTTLPTELNQLMCNPAMSSVQNAVEAVCGGGHNAGATNNFLQTVFTTAFDSLHQYAKDNQISSLNIDQRESIYEFRRRVCCMVDFIKAVAEQTTLTGQLDQVVIQWLQQHCIPSSATKLDDLYEQHTWLPLFFALLVTRRLVSIDLILKHFCLPWLNTIGIEAQQRCESQWTETTAETQPLRQLCKNIIILVRMLVVQEHSEMNPIMIENQDVPDSLWMLRAEEIFQLQVQRQPQLAINLDKLDNMFGLVHSTITIVSNLPFSSLLIQDLVKLRTDLLQLDWFRRACTRDVNSIYQHFTTGTTPTNSNSSSNNMVDGGGEVRKKMLSIVDELIGGNMNLVNEAAENMVPTSNDMEPNFGERLQAVFANLSQWNEEQCRVQLNLLLDNIMLPSSSSTRQTSQNENGTSRGDDGTTTTAAANVNTITSDTVVPTTTTTVDMESSPAPTASIDSNKDLELFVRFYFDAVLFSANDNEATTNAHQRRFDFLRNLIQGLRKPVLLALLDHGIRMLEGHGAEELGFPYTILLKSHNSHPDQDSAPCFYSGEQYAQQCQAFFQIMQHLLAKDVWSDTQKIGLVKALFRQVEQFRNAMAVYIVMESTDHVSFAEASRAIQLTKSLDLAVTMLKTEGLPEEEVPNAPRVMIEDIRISLLLRLRLLVPFASLIWEHPKDDQCDILEWLRLLVSLLGNAIIHGNGSQERVFEFVLDLVSLLVDAEIQHDLKRDALNLLSSMHGELSGVPAMFHSRVKRILPYLAHNIYLSNTRLASSILGAPNTTDPQQRQQHLELCMKHSRPWEWLEDYTSEQPHDNDAPISLALFHGCKAKKTESTYVRWYHFGFDDGLTTITDEDDDTTAIHVGMVGSNHRLGRRKKQSSQSTDVAPMDTSTGTMYTEDNQQHPLAKRRISEMEDGELP</sequence>
<accession>A0A077WAH3</accession>
<feature type="compositionally biased region" description="Low complexity" evidence="8">
    <location>
        <begin position="311"/>
        <end position="322"/>
    </location>
</feature>
<keyword evidence="6" id="KW-0539">Nucleus</keyword>
<evidence type="ECO:0000256" key="4">
    <source>
        <dbReference type="ARBA" id="ARBA00023015"/>
    </source>
</evidence>
<feature type="compositionally biased region" description="Low complexity" evidence="8">
    <location>
        <begin position="1411"/>
        <end position="1425"/>
    </location>
</feature>
<evidence type="ECO:0000313" key="10">
    <source>
        <dbReference type="EMBL" id="CDS04021.1"/>
    </source>
</evidence>
<dbReference type="GO" id="GO:0003712">
    <property type="term" value="F:transcription coregulator activity"/>
    <property type="evidence" value="ECO:0007669"/>
    <property type="project" value="InterPro"/>
</dbReference>
<evidence type="ECO:0000256" key="6">
    <source>
        <dbReference type="ARBA" id="ARBA00023242"/>
    </source>
</evidence>
<protein>
    <recommendedName>
        <fullName evidence="3">Mediator of RNA polymerase II transcription subunit 12</fullName>
    </recommendedName>
    <alternativeName>
        <fullName evidence="7">Mediator complex subunit 12</fullName>
    </alternativeName>
</protein>